<reference evidence="2" key="1">
    <citation type="submission" date="2025-08" db="UniProtKB">
        <authorList>
            <consortium name="RefSeq"/>
        </authorList>
    </citation>
    <scope>IDENTIFICATION</scope>
    <source>
        <tissue evidence="2">Leukocyte</tissue>
    </source>
</reference>
<sequence length="203" mass="21434">MVNYCPPSARFKCQPCSGVRAGKAQRDWSRARHWNIGKLSWRILPSPNHHPQTSRLPGWSPPPSAGCHRPPGPGSQKVGAGPVEPRLHVPQRGSTERAAPGGRLHWQRTRAAGGPSGSADGGKHPRPPVRPPVRPPARPRPADPASAPHPFPAATRPRPRDGAESPGISRSPRRQLRRVAAVAGPSPAAHSTQPRAAVTGGGG</sequence>
<accession>A0A8B7V3E6</accession>
<dbReference type="RefSeq" id="XP_020026491.1">
    <property type="nucleotide sequence ID" value="XM_020170902.1"/>
</dbReference>
<organism evidence="2">
    <name type="scientific">Castor canadensis</name>
    <name type="common">American beaver</name>
    <dbReference type="NCBI Taxonomy" id="51338"/>
    <lineage>
        <taxon>Eukaryota</taxon>
        <taxon>Metazoa</taxon>
        <taxon>Chordata</taxon>
        <taxon>Craniata</taxon>
        <taxon>Vertebrata</taxon>
        <taxon>Euteleostomi</taxon>
        <taxon>Mammalia</taxon>
        <taxon>Eutheria</taxon>
        <taxon>Euarchontoglires</taxon>
        <taxon>Glires</taxon>
        <taxon>Rodentia</taxon>
        <taxon>Castorimorpha</taxon>
        <taxon>Castoridae</taxon>
        <taxon>Castor</taxon>
    </lineage>
</organism>
<gene>
    <name evidence="2" type="primary">LOC109691112</name>
</gene>
<feature type="compositionally biased region" description="Pro residues" evidence="1">
    <location>
        <begin position="128"/>
        <end position="139"/>
    </location>
</feature>
<proteinExistence type="predicted"/>
<evidence type="ECO:0000256" key="1">
    <source>
        <dbReference type="SAM" id="MobiDB-lite"/>
    </source>
</evidence>
<dbReference type="KEGG" id="ccan:109691112"/>
<protein>
    <submittedName>
        <fullName evidence="2">Uncharacterized protein LOC109691112</fullName>
    </submittedName>
</protein>
<feature type="region of interest" description="Disordered" evidence="1">
    <location>
        <begin position="43"/>
        <end position="203"/>
    </location>
</feature>
<dbReference type="AlphaFoldDB" id="A0A8B7V3E6"/>
<name>A0A8B7V3E6_CASCN</name>
<evidence type="ECO:0000313" key="2">
    <source>
        <dbReference type="RefSeq" id="XP_020026491.1"/>
    </source>
</evidence>